<dbReference type="SUPFAM" id="SSF81606">
    <property type="entry name" value="PP2C-like"/>
    <property type="match status" value="1"/>
</dbReference>
<keyword evidence="3" id="KW-1185">Reference proteome</keyword>
<dbReference type="Proteomes" id="UP000676917">
    <property type="component" value="Unassembled WGS sequence"/>
</dbReference>
<protein>
    <submittedName>
        <fullName evidence="2">Phosphoserine phosphatase RsbX</fullName>
    </submittedName>
</protein>
<dbReference type="InterPro" id="IPR039248">
    <property type="entry name" value="Ptase_RsbX"/>
</dbReference>
<dbReference type="InterPro" id="IPR001932">
    <property type="entry name" value="PPM-type_phosphatase-like_dom"/>
</dbReference>
<sequence>MNRINVSVFQQAKDGNSECGDSYYYLETKHGFICALADGLGSGEFAKESSKIVIDTIKENNSDSVEQIIVKCNEKLLGKRGSVLALLKINYEMESYSISSIGNVGVMTVTGENEKKRSIPTAGYLAGYHTKIKLIHEPLEDEMNFILYTDGVTNKDLSESYFFDKDVERITQTFELKSNRPRKDDTTLIAIRYEHK</sequence>
<reference evidence="2" key="1">
    <citation type="submission" date="2021-03" db="EMBL/GenBank/DDBJ databases">
        <title>Antimicrobial resistance genes in bacteria isolated from Japanese honey, and their potential for conferring macrolide and lincosamide resistance in the American foulbrood pathogen Paenibacillus larvae.</title>
        <authorList>
            <person name="Okamoto M."/>
            <person name="Kumagai M."/>
            <person name="Kanamori H."/>
            <person name="Takamatsu D."/>
        </authorList>
    </citation>
    <scope>NUCLEOTIDE SEQUENCE</scope>
    <source>
        <strain evidence="2">J43TS3</strain>
    </source>
</reference>
<accession>A0A919X7C1</accession>
<dbReference type="EMBL" id="BORP01000003">
    <property type="protein sequence ID" value="GIO27109.1"/>
    <property type="molecule type" value="Genomic_DNA"/>
</dbReference>
<dbReference type="InterPro" id="IPR036457">
    <property type="entry name" value="PPM-type-like_dom_sf"/>
</dbReference>
<comment type="caution">
    <text evidence="2">The sequence shown here is derived from an EMBL/GenBank/DDBJ whole genome shotgun (WGS) entry which is preliminary data.</text>
</comment>
<evidence type="ECO:0000313" key="3">
    <source>
        <dbReference type="Proteomes" id="UP000676917"/>
    </source>
</evidence>
<evidence type="ECO:0000313" key="2">
    <source>
        <dbReference type="EMBL" id="GIO27109.1"/>
    </source>
</evidence>
<dbReference type="AlphaFoldDB" id="A0A919X7C1"/>
<evidence type="ECO:0000259" key="1">
    <source>
        <dbReference type="SMART" id="SM00331"/>
    </source>
</evidence>
<organism evidence="2 3">
    <name type="scientific">Ornithinibacillus bavariensis</name>
    <dbReference type="NCBI Taxonomy" id="545502"/>
    <lineage>
        <taxon>Bacteria</taxon>
        <taxon>Bacillati</taxon>
        <taxon>Bacillota</taxon>
        <taxon>Bacilli</taxon>
        <taxon>Bacillales</taxon>
        <taxon>Bacillaceae</taxon>
        <taxon>Ornithinibacillus</taxon>
    </lineage>
</organism>
<dbReference type="PANTHER" id="PTHR35801:SF1">
    <property type="entry name" value="PHOSPHOSERINE PHOSPHATASE RSBX"/>
    <property type="match status" value="1"/>
</dbReference>
<name>A0A919X7C1_9BACI</name>
<proteinExistence type="predicted"/>
<dbReference type="PANTHER" id="PTHR35801">
    <property type="entry name" value="PHOSPHOSERINE PHOSPHATASE RSBX"/>
    <property type="match status" value="1"/>
</dbReference>
<feature type="domain" description="PPM-type phosphatase" evidence="1">
    <location>
        <begin position="3"/>
        <end position="193"/>
    </location>
</feature>
<dbReference type="SMART" id="SM00331">
    <property type="entry name" value="PP2C_SIG"/>
    <property type="match status" value="1"/>
</dbReference>
<dbReference type="Gene3D" id="3.60.40.10">
    <property type="entry name" value="PPM-type phosphatase domain"/>
    <property type="match status" value="1"/>
</dbReference>
<dbReference type="RefSeq" id="WP_212920620.1">
    <property type="nucleotide sequence ID" value="NZ_BORP01000003.1"/>
</dbReference>
<gene>
    <name evidence="2" type="primary">rsbX</name>
    <name evidence="2" type="ORF">J43TS3_17200</name>
</gene>